<evidence type="ECO:0000256" key="1">
    <source>
        <dbReference type="ARBA" id="ARBA00022676"/>
    </source>
</evidence>
<organism evidence="5 6">
    <name type="scientific">Holdemanella biformis</name>
    <dbReference type="NCBI Taxonomy" id="1735"/>
    <lineage>
        <taxon>Bacteria</taxon>
        <taxon>Bacillati</taxon>
        <taxon>Bacillota</taxon>
        <taxon>Erysipelotrichia</taxon>
        <taxon>Erysipelotrichales</taxon>
        <taxon>Erysipelotrichaceae</taxon>
        <taxon>Holdemanella</taxon>
    </lineage>
</organism>
<dbReference type="PANTHER" id="PTHR43363">
    <property type="entry name" value="HYPOXANTHINE PHOSPHORIBOSYLTRANSFERASE"/>
    <property type="match status" value="1"/>
</dbReference>
<dbReference type="GO" id="GO:0016757">
    <property type="term" value="F:glycosyltransferase activity"/>
    <property type="evidence" value="ECO:0007669"/>
    <property type="project" value="UniProtKB-KW"/>
</dbReference>
<dbReference type="SUPFAM" id="SSF53271">
    <property type="entry name" value="PRTase-like"/>
    <property type="match status" value="1"/>
</dbReference>
<reference evidence="6 7" key="1">
    <citation type="submission" date="2018-08" db="EMBL/GenBank/DDBJ databases">
        <title>A genome reference for cultivated species of the human gut microbiota.</title>
        <authorList>
            <person name="Zou Y."/>
            <person name="Xue W."/>
            <person name="Luo G."/>
        </authorList>
    </citation>
    <scope>NUCLEOTIDE SEQUENCE [LARGE SCALE GENOMIC DNA]</scope>
    <source>
        <strain evidence="5 6">AF15-20</strain>
        <strain evidence="4 7">AF22-10AC</strain>
    </source>
</reference>
<name>A0A395W7R9_9FIRM</name>
<dbReference type="InterPro" id="IPR029057">
    <property type="entry name" value="PRTase-like"/>
</dbReference>
<keyword evidence="2 5" id="KW-0808">Transferase</keyword>
<evidence type="ECO:0000313" key="7">
    <source>
        <dbReference type="Proteomes" id="UP000285274"/>
    </source>
</evidence>
<evidence type="ECO:0000313" key="4">
    <source>
        <dbReference type="EMBL" id="RGS45542.1"/>
    </source>
</evidence>
<evidence type="ECO:0000259" key="3">
    <source>
        <dbReference type="Pfam" id="PF00156"/>
    </source>
</evidence>
<dbReference type="InterPro" id="IPR000836">
    <property type="entry name" value="PRTase_dom"/>
</dbReference>
<evidence type="ECO:0000313" key="5">
    <source>
        <dbReference type="EMBL" id="RGU90573.1"/>
    </source>
</evidence>
<dbReference type="CDD" id="cd06223">
    <property type="entry name" value="PRTases_typeI"/>
    <property type="match status" value="1"/>
</dbReference>
<accession>A0A395W7R9</accession>
<dbReference type="Proteomes" id="UP000265489">
    <property type="component" value="Unassembled WGS sequence"/>
</dbReference>
<dbReference type="PANTHER" id="PTHR43363:SF1">
    <property type="entry name" value="HYPOXANTHINE-GUANINE PHOSPHORIBOSYLTRANSFERASE"/>
    <property type="match status" value="1"/>
</dbReference>
<dbReference type="GeneID" id="66579989"/>
<dbReference type="Pfam" id="PF00156">
    <property type="entry name" value="Pribosyltran"/>
    <property type="match status" value="1"/>
</dbReference>
<dbReference type="EMBL" id="QRYQ01000016">
    <property type="protein sequence ID" value="RGU90573.1"/>
    <property type="molecule type" value="Genomic_DNA"/>
</dbReference>
<sequence length="202" mass="23270">MKYTELSIEKLKSECNEWARELKKTYCPDLVIYVARAGYLIGKEMSEVFEVPMVGISATREGNKLKEIVGPIISLMPNFVRNFLISMELKSNTHDKNTERKIHFHESLEKLKGQSFDRILVVDDSVDTGHSMKQVVDAIQNEFKNAEIKIAGLNVWDKSKNIIHTDFALYENTVIKAPMSKDSSEYKEFVRIYNRETKEGTL</sequence>
<comment type="caution">
    <text evidence="5">The sequence shown here is derived from an EMBL/GenBank/DDBJ whole genome shotgun (WGS) entry which is preliminary data.</text>
</comment>
<dbReference type="RefSeq" id="WP_118320215.1">
    <property type="nucleotide sequence ID" value="NZ_CATXNH010000074.1"/>
</dbReference>
<dbReference type="Gene3D" id="3.40.50.2020">
    <property type="match status" value="1"/>
</dbReference>
<dbReference type="EMBL" id="QRVM01000035">
    <property type="protein sequence ID" value="RGS45542.1"/>
    <property type="molecule type" value="Genomic_DNA"/>
</dbReference>
<feature type="domain" description="Phosphoribosyltransferase" evidence="3">
    <location>
        <begin position="9"/>
        <end position="151"/>
    </location>
</feature>
<keyword evidence="1 5" id="KW-0328">Glycosyltransferase</keyword>
<protein>
    <submittedName>
        <fullName evidence="5">Phosphoribosyltransferase</fullName>
    </submittedName>
</protein>
<dbReference type="Proteomes" id="UP000285274">
    <property type="component" value="Unassembled WGS sequence"/>
</dbReference>
<gene>
    <name evidence="5" type="ORF">DWW32_08425</name>
    <name evidence="4" type="ORF">DWX92_07815</name>
</gene>
<evidence type="ECO:0000256" key="2">
    <source>
        <dbReference type="ARBA" id="ARBA00022679"/>
    </source>
</evidence>
<proteinExistence type="predicted"/>
<dbReference type="AlphaFoldDB" id="A0A395W7R9"/>
<evidence type="ECO:0000313" key="6">
    <source>
        <dbReference type="Proteomes" id="UP000265489"/>
    </source>
</evidence>